<reference evidence="1 2" key="1">
    <citation type="journal article" date="2025" name="Microbiol. Resour. Announc.">
        <title>Draft genome sequences for Neonectria magnoliae and Neonectria punicea, canker pathogens of Liriodendron tulipifera and Acer saccharum in West Virginia.</title>
        <authorList>
            <person name="Petronek H.M."/>
            <person name="Kasson M.T."/>
            <person name="Metheny A.M."/>
            <person name="Stauder C.M."/>
            <person name="Lovett B."/>
            <person name="Lynch S.C."/>
            <person name="Garnas J.R."/>
            <person name="Kasson L.R."/>
            <person name="Stajich J.E."/>
        </authorList>
    </citation>
    <scope>NUCLEOTIDE SEQUENCE [LARGE SCALE GENOMIC DNA]</scope>
    <source>
        <strain evidence="1 2">NRRL 64653</strain>
    </source>
</reference>
<proteinExistence type="predicted"/>
<protein>
    <submittedName>
        <fullName evidence="1">Uncharacterized protein</fullName>
    </submittedName>
</protein>
<dbReference type="EMBL" id="JAZAVJ010000247">
    <property type="protein sequence ID" value="KAK7403412.1"/>
    <property type="molecule type" value="Genomic_DNA"/>
</dbReference>
<dbReference type="Proteomes" id="UP001498476">
    <property type="component" value="Unassembled WGS sequence"/>
</dbReference>
<organism evidence="1 2">
    <name type="scientific">Neonectria punicea</name>
    <dbReference type="NCBI Taxonomy" id="979145"/>
    <lineage>
        <taxon>Eukaryota</taxon>
        <taxon>Fungi</taxon>
        <taxon>Dikarya</taxon>
        <taxon>Ascomycota</taxon>
        <taxon>Pezizomycotina</taxon>
        <taxon>Sordariomycetes</taxon>
        <taxon>Hypocreomycetidae</taxon>
        <taxon>Hypocreales</taxon>
        <taxon>Nectriaceae</taxon>
        <taxon>Neonectria</taxon>
    </lineage>
</organism>
<gene>
    <name evidence="1" type="ORF">QQX98_010825</name>
</gene>
<accession>A0ABR1GNR1</accession>
<keyword evidence="2" id="KW-1185">Reference proteome</keyword>
<name>A0ABR1GNR1_9HYPO</name>
<evidence type="ECO:0000313" key="2">
    <source>
        <dbReference type="Proteomes" id="UP001498476"/>
    </source>
</evidence>
<sequence length="339" mass="38696">MRSDTPEGMSPTEPAEDDALLDIDLPGLHGALSAFETQMSTTSTDFWFVAWGSWDVEYTPPGQTPEWFGEETLKAYVATIQGWFKQWITEDHCPLIHRQLYRIHMPRCIQDVYTALAAYLNKTPSTQDTVFRIIEDRVNQIIQEHAAQPPSDMTVLSLADHAARVQALLIFQVIRLFDGDIRMRARAEMHIPTLNSWNEQMWQRMTAEMRTADANSVATVGIGPFWGSWKTWIFVESVRRTWLTTSFFQAVYATIKEGFSSCPGGVYCTFGKELWDAPSGHEWEKRVAREKNMLFMQSINIGALLVNVKPSHVDEFGHAIMLISVGLDGTQRWISDERK</sequence>
<comment type="caution">
    <text evidence="1">The sequence shown here is derived from an EMBL/GenBank/DDBJ whole genome shotgun (WGS) entry which is preliminary data.</text>
</comment>
<evidence type="ECO:0000313" key="1">
    <source>
        <dbReference type="EMBL" id="KAK7403412.1"/>
    </source>
</evidence>